<dbReference type="Pfam" id="PF00571">
    <property type="entry name" value="CBS"/>
    <property type="match status" value="1"/>
</dbReference>
<keyword evidence="2" id="KW-0677">Repeat</keyword>
<dbReference type="VEuPathDB" id="TriTrypDB:TEOVI_000259100"/>
<dbReference type="InterPro" id="IPR050511">
    <property type="entry name" value="AMPK_gamma/SDS23_families"/>
</dbReference>
<dbReference type="SMART" id="SM00116">
    <property type="entry name" value="CBS"/>
    <property type="match status" value="3"/>
</dbReference>
<evidence type="ECO:0000256" key="2">
    <source>
        <dbReference type="ARBA" id="ARBA00022737"/>
    </source>
</evidence>
<accession>A0A1G4IFG1</accession>
<dbReference type="PROSITE" id="PS51371">
    <property type="entry name" value="CBS"/>
    <property type="match status" value="1"/>
</dbReference>
<gene>
    <name evidence="6" type="ORF">TEOVI_000259100</name>
</gene>
<evidence type="ECO:0000259" key="5">
    <source>
        <dbReference type="PROSITE" id="PS51371"/>
    </source>
</evidence>
<proteinExistence type="inferred from homology"/>
<sequence>MSQYDHLFDTPAAYIAASSESRRNSVAVAASSITSNNFGPESHGHRTSQQVGYFPTDDECKQLANPVRELLSRCRCYEVLGTSTQVVLLDVDVELTTAFIAAQERGLAACVLWDREECAVCGVLSSTDYIEILLYCSDHPDEAERVPQYTIRYWREKVRNYKPSGTVNAGATEAETLANSFDRLCSLSPVPPLITCTSETSVSECLAQIMNNKAKRIVVLVEKESEDFNVKALLDLQQILSYLGALFLSVESQGSGPRGVSADTAMSSSITSREASDYAEGTGGPSALEAVSGYRPFIDSVVASNSEFSRGGVTLPLHVRNLHDLVLNEGRENPVDFGSYASVGPYKAITDVPFRFVPQLGQHRKTPISVTLETPFLDALRLLLLHNIDCIAVVSENDVVVDAIGRSDIVRIEDNGVYNTQLTVRDALGDRPPKKIRVFYENDTLREIFIFFVRQRVRELFLVDPNTKKLRGQLNISEVVFFLVFGTTNTNNPSKSQCGCGT</sequence>
<evidence type="ECO:0000313" key="7">
    <source>
        <dbReference type="Proteomes" id="UP000195570"/>
    </source>
</evidence>
<dbReference type="RefSeq" id="XP_067081745.1">
    <property type="nucleotide sequence ID" value="XM_067225644.1"/>
</dbReference>
<evidence type="ECO:0000256" key="1">
    <source>
        <dbReference type="ARBA" id="ARBA00006750"/>
    </source>
</evidence>
<dbReference type="InterPro" id="IPR046342">
    <property type="entry name" value="CBS_dom_sf"/>
</dbReference>
<dbReference type="Gene3D" id="3.10.580.10">
    <property type="entry name" value="CBS-domain"/>
    <property type="match status" value="2"/>
</dbReference>
<name>A0A1G4IFG1_TRYEQ</name>
<dbReference type="GO" id="GO:0016301">
    <property type="term" value="F:kinase activity"/>
    <property type="evidence" value="ECO:0007669"/>
    <property type="project" value="UniProtKB-KW"/>
</dbReference>
<dbReference type="Proteomes" id="UP000195570">
    <property type="component" value="Unassembled WGS sequence"/>
</dbReference>
<comment type="caution">
    <text evidence="6">The sequence shown here is derived from an EMBL/GenBank/DDBJ whole genome shotgun (WGS) entry which is preliminary data.</text>
</comment>
<dbReference type="AlphaFoldDB" id="A0A1G4IFG1"/>
<dbReference type="InterPro" id="IPR000644">
    <property type="entry name" value="CBS_dom"/>
</dbReference>
<keyword evidence="3 4" id="KW-0129">CBS domain</keyword>
<evidence type="ECO:0000256" key="4">
    <source>
        <dbReference type="PROSITE-ProRule" id="PRU00703"/>
    </source>
</evidence>
<organism evidence="6 7">
    <name type="scientific">Trypanosoma equiperdum</name>
    <dbReference type="NCBI Taxonomy" id="5694"/>
    <lineage>
        <taxon>Eukaryota</taxon>
        <taxon>Discoba</taxon>
        <taxon>Euglenozoa</taxon>
        <taxon>Kinetoplastea</taxon>
        <taxon>Metakinetoplastina</taxon>
        <taxon>Trypanosomatida</taxon>
        <taxon>Trypanosomatidae</taxon>
        <taxon>Trypanosoma</taxon>
    </lineage>
</organism>
<comment type="similarity">
    <text evidence="1">Belongs to the 5'-AMP-activated protein kinase gamma subunit family.</text>
</comment>
<reference evidence="6" key="1">
    <citation type="submission" date="2016-09" db="EMBL/GenBank/DDBJ databases">
        <authorList>
            <person name="Hebert L."/>
            <person name="Moumen B."/>
        </authorList>
    </citation>
    <scope>NUCLEOTIDE SEQUENCE [LARGE SCALE GENOMIC DNA]</scope>
    <source>
        <strain evidence="6">OVI</strain>
    </source>
</reference>
<dbReference type="PANTHER" id="PTHR13780:SF35">
    <property type="entry name" value="LD22662P"/>
    <property type="match status" value="1"/>
</dbReference>
<evidence type="ECO:0000256" key="3">
    <source>
        <dbReference type="ARBA" id="ARBA00023122"/>
    </source>
</evidence>
<protein>
    <submittedName>
        <fullName evidence="6">AMP-activated protein kinase, gamma regulatory subunit</fullName>
    </submittedName>
</protein>
<evidence type="ECO:0000313" key="6">
    <source>
        <dbReference type="EMBL" id="SCU71011.1"/>
    </source>
</evidence>
<feature type="domain" description="CBS" evidence="5">
    <location>
        <begin position="363"/>
        <end position="422"/>
    </location>
</feature>
<dbReference type="EMBL" id="CZPT02001548">
    <property type="protein sequence ID" value="SCU71011.1"/>
    <property type="molecule type" value="Genomic_DNA"/>
</dbReference>
<dbReference type="PANTHER" id="PTHR13780">
    <property type="entry name" value="AMP-ACTIVATED PROTEIN KINASE, GAMMA REGULATORY SUBUNIT"/>
    <property type="match status" value="1"/>
</dbReference>
<dbReference type="SUPFAM" id="SSF54631">
    <property type="entry name" value="CBS-domain pair"/>
    <property type="match status" value="2"/>
</dbReference>
<dbReference type="GeneID" id="92376531"/>
<keyword evidence="7" id="KW-1185">Reference proteome</keyword>